<dbReference type="OrthoDB" id="8538070at2"/>
<protein>
    <submittedName>
        <fullName evidence="1">Uncharacterized protein</fullName>
    </submittedName>
</protein>
<reference evidence="2" key="1">
    <citation type="submission" date="2016-01" db="EMBL/GenBank/DDBJ databases">
        <authorList>
            <person name="Peeters Charlotte."/>
        </authorList>
    </citation>
    <scope>NUCLEOTIDE SEQUENCE [LARGE SCALE GENOMIC DNA]</scope>
</reference>
<proteinExistence type="predicted"/>
<dbReference type="AlphaFoldDB" id="A0A158BT91"/>
<keyword evidence="2" id="KW-1185">Reference proteome</keyword>
<organism evidence="1 2">
    <name type="scientific">Caballeronia temeraria</name>
    <dbReference type="NCBI Taxonomy" id="1777137"/>
    <lineage>
        <taxon>Bacteria</taxon>
        <taxon>Pseudomonadati</taxon>
        <taxon>Pseudomonadota</taxon>
        <taxon>Betaproteobacteria</taxon>
        <taxon>Burkholderiales</taxon>
        <taxon>Burkholderiaceae</taxon>
        <taxon>Caballeronia</taxon>
    </lineage>
</organism>
<evidence type="ECO:0000313" key="2">
    <source>
        <dbReference type="Proteomes" id="UP000054624"/>
    </source>
</evidence>
<dbReference type="EMBL" id="FCOI02000016">
    <property type="protein sequence ID" value="SAK72916.1"/>
    <property type="molecule type" value="Genomic_DNA"/>
</dbReference>
<gene>
    <name evidence="1" type="ORF">AWB76_04606</name>
</gene>
<accession>A0A158BT91</accession>
<sequence>MRSTKAISAVERLKTRSGNANYAAISMPGGYFYLAERSPEGSKKLCDPMPMDDFVAFVNARDPAKPRKVSKLDLAMEEQIGRSGKRTAKAGAASDD</sequence>
<name>A0A158BT91_9BURK</name>
<dbReference type="Proteomes" id="UP000054624">
    <property type="component" value="Unassembled WGS sequence"/>
</dbReference>
<dbReference type="STRING" id="1777137.AWB76_04606"/>
<dbReference type="RefSeq" id="WP_061162360.1">
    <property type="nucleotide sequence ID" value="NZ_FCOI02000016.1"/>
</dbReference>
<evidence type="ECO:0000313" key="1">
    <source>
        <dbReference type="EMBL" id="SAK72916.1"/>
    </source>
</evidence>